<sequence length="333" mass="36554">MTTTALVESPAQLLNVLEWAHAQGTDDLCITVLAPRQEQSRQQLHRMSELAGAVGHRLDWQEPRASRSAGLASVRALSGQLRATDQLVLGDPFSGLMQLVLGLSRIQQLVVVDDGSATLEFVERLESGGDLVRWHRAGRSRPLAALARRRLTARPGRSVQLFTAMPVESSAVTVVRNSFGWSRRRYPAPVLLETTDLVGTSLVETGVVELDRYLRGVELLAGRHGVSRYLAHRRESAAKLSRIEALGLDIVRPDLPLELWVRRSPIGRTVLSFPSTVVHTLPVVLRGLGVSVSCCDIDNDWFTHQASPHSQRFLTTVTRTARLTYGLSSVAAA</sequence>
<keyword evidence="2" id="KW-1185">Reference proteome</keyword>
<comment type="caution">
    <text evidence="1">The sequence shown here is derived from an EMBL/GenBank/DDBJ whole genome shotgun (WGS) entry which is preliminary data.</text>
</comment>
<protein>
    <submittedName>
        <fullName evidence="1">Uncharacterized protein</fullName>
    </submittedName>
</protein>
<dbReference type="RefSeq" id="WP_204916011.1">
    <property type="nucleotide sequence ID" value="NZ_BAAAQP010000003.1"/>
</dbReference>
<dbReference type="EMBL" id="JAFBCF010000001">
    <property type="protein sequence ID" value="MBM7797297.1"/>
    <property type="molecule type" value="Genomic_DNA"/>
</dbReference>
<evidence type="ECO:0000313" key="2">
    <source>
        <dbReference type="Proteomes" id="UP000704762"/>
    </source>
</evidence>
<gene>
    <name evidence="1" type="ORF">JOE57_000218</name>
</gene>
<organism evidence="1 2">
    <name type="scientific">Microlunatus panaciterrae</name>
    <dbReference type="NCBI Taxonomy" id="400768"/>
    <lineage>
        <taxon>Bacteria</taxon>
        <taxon>Bacillati</taxon>
        <taxon>Actinomycetota</taxon>
        <taxon>Actinomycetes</taxon>
        <taxon>Propionibacteriales</taxon>
        <taxon>Propionibacteriaceae</taxon>
        <taxon>Microlunatus</taxon>
    </lineage>
</organism>
<proteinExistence type="predicted"/>
<reference evidence="1 2" key="1">
    <citation type="submission" date="2021-01" db="EMBL/GenBank/DDBJ databases">
        <title>Sequencing the genomes of 1000 actinobacteria strains.</title>
        <authorList>
            <person name="Klenk H.-P."/>
        </authorList>
    </citation>
    <scope>NUCLEOTIDE SEQUENCE [LARGE SCALE GENOMIC DNA]</scope>
    <source>
        <strain evidence="1 2">DSM 18662</strain>
    </source>
</reference>
<evidence type="ECO:0000313" key="1">
    <source>
        <dbReference type="EMBL" id="MBM7797297.1"/>
    </source>
</evidence>
<dbReference type="Proteomes" id="UP000704762">
    <property type="component" value="Unassembled WGS sequence"/>
</dbReference>
<name>A0ABS2REC2_9ACTN</name>
<accession>A0ABS2REC2</accession>